<evidence type="ECO:0000313" key="9">
    <source>
        <dbReference type="EMBL" id="CAC5385983.1"/>
    </source>
</evidence>
<dbReference type="Pfam" id="PF00057">
    <property type="entry name" value="Ldl_recept_a"/>
    <property type="match status" value="1"/>
</dbReference>
<dbReference type="SMART" id="SM00209">
    <property type="entry name" value="TSP1"/>
    <property type="match status" value="2"/>
</dbReference>
<dbReference type="InterPro" id="IPR002172">
    <property type="entry name" value="LDrepeatLR_classA_rpt"/>
</dbReference>
<dbReference type="SMART" id="SM00282">
    <property type="entry name" value="LamG"/>
    <property type="match status" value="1"/>
</dbReference>
<dbReference type="PANTHER" id="PTHR22906">
    <property type="entry name" value="PROPERDIN"/>
    <property type="match status" value="1"/>
</dbReference>
<evidence type="ECO:0000256" key="3">
    <source>
        <dbReference type="ARBA" id="ARBA00023157"/>
    </source>
</evidence>
<keyword evidence="10" id="KW-1185">Reference proteome</keyword>
<dbReference type="InterPro" id="IPR052065">
    <property type="entry name" value="Compl_asym_regulator"/>
</dbReference>
<dbReference type="OrthoDB" id="4473401at2759"/>
<keyword evidence="1" id="KW-0245">EGF-like domain</keyword>
<evidence type="ECO:0000256" key="1">
    <source>
        <dbReference type="ARBA" id="ARBA00022536"/>
    </source>
</evidence>
<dbReference type="CDD" id="cd00110">
    <property type="entry name" value="LamG"/>
    <property type="match status" value="1"/>
</dbReference>
<dbReference type="PROSITE" id="PS50025">
    <property type="entry name" value="LAM_G_DOMAIN"/>
    <property type="match status" value="1"/>
</dbReference>
<gene>
    <name evidence="9" type="ORF">MCOR_21475</name>
</gene>
<dbReference type="Gene3D" id="4.10.400.10">
    <property type="entry name" value="Low-density Lipoprotein Receptor"/>
    <property type="match status" value="1"/>
</dbReference>
<dbReference type="SUPFAM" id="SSF49899">
    <property type="entry name" value="Concanavalin A-like lectins/glucanases"/>
    <property type="match status" value="1"/>
</dbReference>
<keyword evidence="2" id="KW-0677">Repeat</keyword>
<dbReference type="SUPFAM" id="SSF82895">
    <property type="entry name" value="TSP-1 type 1 repeat"/>
    <property type="match status" value="2"/>
</dbReference>
<evidence type="ECO:0000256" key="4">
    <source>
        <dbReference type="PROSITE-ProRule" id="PRU00122"/>
    </source>
</evidence>
<dbReference type="PROSITE" id="PS01209">
    <property type="entry name" value="LDLRA_1"/>
    <property type="match status" value="1"/>
</dbReference>
<proteinExistence type="predicted"/>
<dbReference type="PROSITE" id="PS50068">
    <property type="entry name" value="LDLRA_2"/>
    <property type="match status" value="1"/>
</dbReference>
<dbReference type="InterPro" id="IPR001791">
    <property type="entry name" value="Laminin_G"/>
</dbReference>
<dbReference type="AlphaFoldDB" id="A0A6J8BQ69"/>
<name>A0A6J8BQ69_MYTCO</name>
<dbReference type="PANTHER" id="PTHR22906:SF21">
    <property type="entry name" value="SEMA DOMAIN-CONTAINING PROTEIN"/>
    <property type="match status" value="1"/>
</dbReference>
<dbReference type="InterPro" id="IPR036055">
    <property type="entry name" value="LDL_receptor-like_sf"/>
</dbReference>
<accession>A0A6J8BQ69</accession>
<keyword evidence="6" id="KW-0175">Coiled coil</keyword>
<evidence type="ECO:0000259" key="8">
    <source>
        <dbReference type="PROSITE" id="PS50025"/>
    </source>
</evidence>
<feature type="disulfide bond" evidence="5">
    <location>
        <begin position="254"/>
        <end position="269"/>
    </location>
</feature>
<feature type="coiled-coil region" evidence="6">
    <location>
        <begin position="197"/>
        <end position="224"/>
    </location>
</feature>
<sequence length="653" mass="75387">MDEDLVKSIHAELKALSSNYHNLFLTVQNDRSEIDSLIKQNQDLNQRLNKTVDKMEELITNEESLNQTIQALQTLTSEQQRELNKEKSMSIKLTSNYKDLLYTVNREVDFLIKHNHDLERKINTTVEKMEKLMSEKETSSQIIETLQNITSQQQHKLNKAEYKSKKSRVSVASSLTLLNNKLQELTNSTGIGFKNQNGNILKEKKLLREEMRKFEKRIKRRINKKLDKIAVLTCRSEKFNCTKQFQCIPAASKCDGVADCSDKTDEEGCVDGKWSRWIEKPCSVTCGVGSRLRYRQCSNPYPQHGGKNCTGNRTEHVTCLQYNPCPVHGAWSVWSETICSVTCGVGISFRSRNCSNPHPQYGGKNCTGNSRDLVTCTQPNKCPAQVTTQRTVINPRRCVVSSGSRKYFEGFDVTDFDKDFSYIVRFSGNAYIHYDFDKFKQQDILVRVQNETFIFQFITSEQNGLIWLDDRQEEDLRMYLAVKDGYLWFHIDEGNGRIQEFKLTSRKIKELNDWNWHTFRVDRDFNLLKFYIDEEYIVTLLTGREIQLIGRGDVYLGGTSKDYTDGVVTQGYRGGITQILYVKNLTNYLLRVSLMQYITKMHKGNGINSGIDIITPGQAITPRPRPRPRPRLRPRPTQRPYTPRPTRPTSIGT</sequence>
<dbReference type="InterPro" id="IPR013320">
    <property type="entry name" value="ConA-like_dom_sf"/>
</dbReference>
<dbReference type="InterPro" id="IPR036383">
    <property type="entry name" value="TSP1_rpt_sf"/>
</dbReference>
<dbReference type="SUPFAM" id="SSF57424">
    <property type="entry name" value="LDL receptor-like module"/>
    <property type="match status" value="1"/>
</dbReference>
<feature type="compositionally biased region" description="Basic residues" evidence="7">
    <location>
        <begin position="624"/>
        <end position="636"/>
    </location>
</feature>
<dbReference type="Pfam" id="PF00090">
    <property type="entry name" value="TSP_1"/>
    <property type="match status" value="2"/>
</dbReference>
<dbReference type="SMART" id="SM00192">
    <property type="entry name" value="LDLa"/>
    <property type="match status" value="1"/>
</dbReference>
<keyword evidence="3 5" id="KW-1015">Disulfide bond</keyword>
<evidence type="ECO:0000256" key="6">
    <source>
        <dbReference type="SAM" id="Coils"/>
    </source>
</evidence>
<evidence type="ECO:0000313" key="10">
    <source>
        <dbReference type="Proteomes" id="UP000507470"/>
    </source>
</evidence>
<evidence type="ECO:0000256" key="5">
    <source>
        <dbReference type="PROSITE-ProRule" id="PRU00124"/>
    </source>
</evidence>
<feature type="coiled-coil region" evidence="6">
    <location>
        <begin position="27"/>
        <end position="75"/>
    </location>
</feature>
<dbReference type="PROSITE" id="PS50092">
    <property type="entry name" value="TSP1"/>
    <property type="match status" value="2"/>
</dbReference>
<evidence type="ECO:0000256" key="7">
    <source>
        <dbReference type="SAM" id="MobiDB-lite"/>
    </source>
</evidence>
<dbReference type="InterPro" id="IPR000884">
    <property type="entry name" value="TSP1_rpt"/>
</dbReference>
<comment type="caution">
    <text evidence="4">Lacks conserved residue(s) required for the propagation of feature annotation.</text>
</comment>
<dbReference type="EMBL" id="CACVKT020003827">
    <property type="protein sequence ID" value="CAC5385983.1"/>
    <property type="molecule type" value="Genomic_DNA"/>
</dbReference>
<feature type="region of interest" description="Disordered" evidence="7">
    <location>
        <begin position="612"/>
        <end position="653"/>
    </location>
</feature>
<protein>
    <recommendedName>
        <fullName evidence="8">Laminin G domain-containing protein</fullName>
    </recommendedName>
</protein>
<dbReference type="Gene3D" id="2.20.100.10">
    <property type="entry name" value="Thrombospondin type-1 (TSP1) repeat"/>
    <property type="match status" value="2"/>
</dbReference>
<dbReference type="FunFam" id="2.20.100.10:FF:000001">
    <property type="entry name" value="semaphorin-5A isoform X1"/>
    <property type="match status" value="2"/>
</dbReference>
<reference evidence="9 10" key="1">
    <citation type="submission" date="2020-06" db="EMBL/GenBank/DDBJ databases">
        <authorList>
            <person name="Li R."/>
            <person name="Bekaert M."/>
        </authorList>
    </citation>
    <scope>NUCLEOTIDE SEQUENCE [LARGE SCALE GENOMIC DNA]</scope>
    <source>
        <strain evidence="10">wild</strain>
    </source>
</reference>
<feature type="domain" description="Laminin G" evidence="8">
    <location>
        <begin position="423"/>
        <end position="615"/>
    </location>
</feature>
<evidence type="ECO:0000256" key="2">
    <source>
        <dbReference type="ARBA" id="ARBA00022737"/>
    </source>
</evidence>
<dbReference type="Proteomes" id="UP000507470">
    <property type="component" value="Unassembled WGS sequence"/>
</dbReference>
<dbReference type="Pfam" id="PF02210">
    <property type="entry name" value="Laminin_G_2"/>
    <property type="match status" value="1"/>
</dbReference>
<dbReference type="InterPro" id="IPR023415">
    <property type="entry name" value="LDLR_class-A_CS"/>
</dbReference>
<dbReference type="Gene3D" id="2.60.120.200">
    <property type="match status" value="1"/>
</dbReference>
<dbReference type="CDD" id="cd00112">
    <property type="entry name" value="LDLa"/>
    <property type="match status" value="1"/>
</dbReference>
<organism evidence="9 10">
    <name type="scientific">Mytilus coruscus</name>
    <name type="common">Sea mussel</name>
    <dbReference type="NCBI Taxonomy" id="42192"/>
    <lineage>
        <taxon>Eukaryota</taxon>
        <taxon>Metazoa</taxon>
        <taxon>Spiralia</taxon>
        <taxon>Lophotrochozoa</taxon>
        <taxon>Mollusca</taxon>
        <taxon>Bivalvia</taxon>
        <taxon>Autobranchia</taxon>
        <taxon>Pteriomorphia</taxon>
        <taxon>Mytilida</taxon>
        <taxon>Mytiloidea</taxon>
        <taxon>Mytilidae</taxon>
        <taxon>Mytilinae</taxon>
        <taxon>Mytilus</taxon>
    </lineage>
</organism>